<keyword evidence="5 10" id="KW-0808">Transferase</keyword>
<dbReference type="GO" id="GO:0004042">
    <property type="term" value="F:L-glutamate N-acetyltransferase activity"/>
    <property type="evidence" value="ECO:0007669"/>
    <property type="project" value="UniProtKB-UniRule"/>
</dbReference>
<dbReference type="OrthoDB" id="4199794at2759"/>
<evidence type="ECO:0000256" key="3">
    <source>
        <dbReference type="ARBA" id="ARBA00022571"/>
    </source>
</evidence>
<feature type="site" description="Involved in the stabilization of negative charge on the oxyanion by the formation of the oxyanion hole" evidence="10">
    <location>
        <position position="143"/>
    </location>
</feature>
<dbReference type="InterPro" id="IPR002813">
    <property type="entry name" value="Arg_biosynth_ArgJ"/>
</dbReference>
<keyword evidence="7 10" id="KW-0496">Mitochondrion</keyword>
<evidence type="ECO:0000256" key="7">
    <source>
        <dbReference type="ARBA" id="ARBA00023128"/>
    </source>
</evidence>
<keyword evidence="4 10" id="KW-0028">Amino-acid biosynthesis</keyword>
<dbReference type="Gene3D" id="3.10.20.340">
    <property type="entry name" value="ArgJ beta chain, C-terminal domain"/>
    <property type="match status" value="1"/>
</dbReference>
<keyword evidence="3 10" id="KW-0055">Arginine biosynthesis</keyword>
<comment type="subcellular location">
    <subcellularLocation>
        <location evidence="1 10">Mitochondrion matrix</location>
    </subcellularLocation>
</comment>
<dbReference type="EC" id="2.3.1.35" evidence="10"/>
<evidence type="ECO:0000256" key="9">
    <source>
        <dbReference type="ARBA" id="ARBA00023315"/>
    </source>
</evidence>
<evidence type="ECO:0000313" key="11">
    <source>
        <dbReference type="EMBL" id="KXN70562.1"/>
    </source>
</evidence>
<dbReference type="AlphaFoldDB" id="A0A137P6C6"/>
<evidence type="ECO:0000256" key="5">
    <source>
        <dbReference type="ARBA" id="ARBA00022679"/>
    </source>
</evidence>
<reference evidence="11 12" key="1">
    <citation type="journal article" date="2015" name="Genome Biol. Evol.">
        <title>Phylogenomic analyses indicate that early fungi evolved digesting cell walls of algal ancestors of land plants.</title>
        <authorList>
            <person name="Chang Y."/>
            <person name="Wang S."/>
            <person name="Sekimoto S."/>
            <person name="Aerts A.L."/>
            <person name="Choi C."/>
            <person name="Clum A."/>
            <person name="LaButti K.M."/>
            <person name="Lindquist E.A."/>
            <person name="Yee Ngan C."/>
            <person name="Ohm R.A."/>
            <person name="Salamov A.A."/>
            <person name="Grigoriev I.V."/>
            <person name="Spatafora J.W."/>
            <person name="Berbee M.L."/>
        </authorList>
    </citation>
    <scope>NUCLEOTIDE SEQUENCE [LARGE SCALE GENOMIC DNA]</scope>
    <source>
        <strain evidence="11 12">NRRL 28638</strain>
    </source>
</reference>
<dbReference type="Proteomes" id="UP000070444">
    <property type="component" value="Unassembled WGS sequence"/>
</dbReference>
<dbReference type="Pfam" id="PF01960">
    <property type="entry name" value="ArgJ"/>
    <property type="match status" value="1"/>
</dbReference>
<dbReference type="GO" id="GO:0006592">
    <property type="term" value="P:ornithine biosynthetic process"/>
    <property type="evidence" value="ECO:0007669"/>
    <property type="project" value="EnsemblFungi"/>
</dbReference>
<dbReference type="FunFam" id="3.10.20.340:FF:000002">
    <property type="entry name" value="Arginine biosynthesis bifunctional protein ArgJ, mitochondrial"/>
    <property type="match status" value="1"/>
</dbReference>
<feature type="binding site" evidence="10">
    <location>
        <position position="440"/>
    </location>
    <ligand>
        <name>substrate</name>
    </ligand>
</feature>
<protein>
    <recommendedName>
        <fullName evidence="10">Arginine biosynthesis bifunctional protein ArgJ, mitochondrial</fullName>
    </recommendedName>
    <domain>
        <recommendedName>
            <fullName evidence="10">Glutamate N-acetyltransferase</fullName>
            <shortName evidence="10">GAT</shortName>
            <ecNumber evidence="10">2.3.1.35</ecNumber>
        </recommendedName>
        <alternativeName>
            <fullName evidence="10">Ornithine acetyltransferase</fullName>
            <shortName evidence="10">OATase</shortName>
        </alternativeName>
        <alternativeName>
            <fullName evidence="10">Ornithine transacetylase</fullName>
        </alternativeName>
    </domain>
    <domain>
        <recommendedName>
            <fullName evidence="10">Amino-acid acetyltransferase</fullName>
            <ecNumber evidence="10">2.3.1.1</ecNumber>
        </recommendedName>
        <alternativeName>
            <fullName evidence="10">N-acetylglutamate synthase</fullName>
            <shortName evidence="10">AGS</shortName>
        </alternativeName>
    </domain>
    <component>
        <recommendedName>
            <fullName evidence="10">Arginine biosynthesis bifunctional protein ArgJ alpha chain</fullName>
        </recommendedName>
    </component>
    <component>
        <recommendedName>
            <fullName evidence="10">Arginine biosynthesis bifunctional protein ArgJ beta chain</fullName>
        </recommendedName>
    </component>
</protein>
<dbReference type="FunFam" id="3.30.2330.10:FF:000001">
    <property type="entry name" value="Arginine biosynthesis bifunctional protein ArgJ, mitochondrial"/>
    <property type="match status" value="1"/>
</dbReference>
<keyword evidence="8 10" id="KW-0511">Multifunctional enzyme</keyword>
<dbReference type="NCBIfam" id="TIGR00120">
    <property type="entry name" value="ArgJ"/>
    <property type="match status" value="1"/>
</dbReference>
<dbReference type="NCBIfam" id="NF003802">
    <property type="entry name" value="PRK05388.1"/>
    <property type="match status" value="1"/>
</dbReference>
<keyword evidence="6 10" id="KW-0068">Autocatalytic cleavage</keyword>
<evidence type="ECO:0000256" key="4">
    <source>
        <dbReference type="ARBA" id="ARBA00022605"/>
    </source>
</evidence>
<feature type="site" description="Cleavage; by autolysis" evidence="10">
    <location>
        <begin position="218"/>
        <end position="219"/>
    </location>
</feature>
<feature type="binding site" evidence="10">
    <location>
        <position position="306"/>
    </location>
    <ligand>
        <name>substrate</name>
    </ligand>
</feature>
<comment type="subunit">
    <text evidence="10">Heterodimer of an alpha and a beta chain.</text>
</comment>
<evidence type="ECO:0000256" key="2">
    <source>
        <dbReference type="ARBA" id="ARBA00006774"/>
    </source>
</evidence>
<dbReference type="CDD" id="cd02152">
    <property type="entry name" value="OAT"/>
    <property type="match status" value="1"/>
</dbReference>
<dbReference type="Gene3D" id="3.60.70.12">
    <property type="entry name" value="L-amino peptidase D-ALA esterase/amidase"/>
    <property type="match status" value="1"/>
</dbReference>
<name>A0A137P6C6_CONC2</name>
<dbReference type="FunFam" id="3.60.70.12:FF:000001">
    <property type="entry name" value="Arginine biosynthesis bifunctional protein ArgJ, chloroplastic"/>
    <property type="match status" value="1"/>
</dbReference>
<organism evidence="11 12">
    <name type="scientific">Conidiobolus coronatus (strain ATCC 28846 / CBS 209.66 / NRRL 28638)</name>
    <name type="common">Delacroixia coronata</name>
    <dbReference type="NCBI Taxonomy" id="796925"/>
    <lineage>
        <taxon>Eukaryota</taxon>
        <taxon>Fungi</taxon>
        <taxon>Fungi incertae sedis</taxon>
        <taxon>Zoopagomycota</taxon>
        <taxon>Entomophthoromycotina</taxon>
        <taxon>Entomophthoromycetes</taxon>
        <taxon>Entomophthorales</taxon>
        <taxon>Ancylistaceae</taxon>
        <taxon>Conidiobolus</taxon>
    </lineage>
</organism>
<dbReference type="PANTHER" id="PTHR23100">
    <property type="entry name" value="ARGININE BIOSYNTHESIS BIFUNCTIONAL PROTEIN ARGJ"/>
    <property type="match status" value="1"/>
</dbReference>
<feature type="chain" id="PRO_5023574964" description="Arginine biosynthesis bifunctional protein ArgJ alpha chain" evidence="10">
    <location>
        <begin position="1"/>
        <end position="218"/>
    </location>
</feature>
<feature type="active site" description="Nucleophile" evidence="10">
    <location>
        <position position="219"/>
    </location>
</feature>
<dbReference type="Gene3D" id="3.30.2330.10">
    <property type="entry name" value="arginine biosynthesis bifunctional protein suprefamily"/>
    <property type="match status" value="1"/>
</dbReference>
<keyword evidence="12" id="KW-1185">Reference proteome</keyword>
<feature type="chain" id="PRO_5023574963" description="Arginine biosynthesis bifunctional protein ArgJ beta chain" evidence="10">
    <location>
        <begin position="219"/>
        <end position="440"/>
    </location>
</feature>
<evidence type="ECO:0000256" key="1">
    <source>
        <dbReference type="ARBA" id="ARBA00004305"/>
    </source>
</evidence>
<dbReference type="GO" id="GO:0005759">
    <property type="term" value="C:mitochondrial matrix"/>
    <property type="evidence" value="ECO:0007669"/>
    <property type="project" value="UniProtKB-SubCell"/>
</dbReference>
<dbReference type="EC" id="2.3.1.1" evidence="10"/>
<dbReference type="GO" id="GO:0006526">
    <property type="term" value="P:L-arginine biosynthetic process"/>
    <property type="evidence" value="ECO:0007669"/>
    <property type="project" value="UniProtKB-UniRule"/>
</dbReference>
<dbReference type="EMBL" id="KQ964499">
    <property type="protein sequence ID" value="KXN70562.1"/>
    <property type="molecule type" value="Genomic_DNA"/>
</dbReference>
<dbReference type="UniPathway" id="UPA00068">
    <property type="reaction ID" value="UER00106"/>
</dbReference>
<comment type="pathway">
    <text evidence="10">Amino-acid biosynthesis; L-arginine biosynthesis; N(2)-acetyl-L-ornithine from L-glutamate: step 1/4.</text>
</comment>
<dbReference type="PANTHER" id="PTHR23100:SF0">
    <property type="entry name" value="ARGININE BIOSYNTHESIS BIFUNCTIONAL PROTEIN ARGJ, MITOCHONDRIAL"/>
    <property type="match status" value="1"/>
</dbReference>
<keyword evidence="9 10" id="KW-0012">Acyltransferase</keyword>
<dbReference type="GO" id="GO:0004358">
    <property type="term" value="F:L-glutamate N-acetyltransferase activity, acting on acetyl-L-ornithine as donor"/>
    <property type="evidence" value="ECO:0007669"/>
    <property type="project" value="UniProtKB-UniRule"/>
</dbReference>
<feature type="site" description="Involved in the stabilization of negative charge on the oxyanion by the formation of the oxyanion hole" evidence="10">
    <location>
        <position position="142"/>
    </location>
</feature>
<dbReference type="SUPFAM" id="SSF56266">
    <property type="entry name" value="DmpA/ArgJ-like"/>
    <property type="match status" value="1"/>
</dbReference>
<sequence>MFYRQLSRSLTTNLNKYSSMKFTTKVEAKNLPKGFLATGVSANIKKTTVNDVSLIVSEVPTVAAAAVFTQNKFCAAPVLVCKEILKAHEHKGIRAIVINSGRANAVTGEVGLKNAKTMASIADSELNITSTADAPSSLVMSTGVIGHHLPMDKIEKGIKAAAKLLKNTPESWLACAEGFMTTDTQPKLVAQTFRLPSGGEYRLAGISKGAGMIHPNMATLLSAVATDVNVSPDCLNKALKYATERSFNAISVDGDTSTNDTCAVLANGQANNTNILEEDSADFKQFQSDLTDVMIQLAQKIVKDAEGATKFVQVKVKNAVNFSEAKTIASSIVTSSLVKTALYGNDANWGRIVCAIGYCGVDSVDPSKVSLTIFPQDNSTPLELLKNGEPIEMDEERALAVMQQGEINIEVDLGLGSEEATMWTCDMSHEYVTINGSYRS</sequence>
<comment type="similarity">
    <text evidence="2 10">Belongs to the ArgJ family.</text>
</comment>
<gene>
    <name evidence="11" type="ORF">CONCODRAFT_78808</name>
</gene>
<comment type="catalytic activity">
    <reaction evidence="10">
        <text>L-glutamate + acetyl-CoA = N-acetyl-L-glutamate + CoA + H(+)</text>
        <dbReference type="Rhea" id="RHEA:24292"/>
        <dbReference type="ChEBI" id="CHEBI:15378"/>
        <dbReference type="ChEBI" id="CHEBI:29985"/>
        <dbReference type="ChEBI" id="CHEBI:44337"/>
        <dbReference type="ChEBI" id="CHEBI:57287"/>
        <dbReference type="ChEBI" id="CHEBI:57288"/>
        <dbReference type="EC" id="2.3.1.1"/>
    </reaction>
</comment>
<evidence type="ECO:0000256" key="10">
    <source>
        <dbReference type="HAMAP-Rule" id="MF_03124"/>
    </source>
</evidence>
<feature type="binding site" evidence="10">
    <location>
        <position position="435"/>
    </location>
    <ligand>
        <name>substrate</name>
    </ligand>
</feature>
<dbReference type="InterPro" id="IPR042195">
    <property type="entry name" value="ArgJ_beta_C"/>
</dbReference>
<proteinExistence type="inferred from homology"/>
<comment type="catalytic activity">
    <reaction evidence="10">
        <text>N(2)-acetyl-L-ornithine + L-glutamate = N-acetyl-L-glutamate + L-ornithine</text>
        <dbReference type="Rhea" id="RHEA:15349"/>
        <dbReference type="ChEBI" id="CHEBI:29985"/>
        <dbReference type="ChEBI" id="CHEBI:44337"/>
        <dbReference type="ChEBI" id="CHEBI:46911"/>
        <dbReference type="ChEBI" id="CHEBI:57805"/>
        <dbReference type="EC" id="2.3.1.35"/>
    </reaction>
</comment>
<evidence type="ECO:0000256" key="8">
    <source>
        <dbReference type="ARBA" id="ARBA00023268"/>
    </source>
</evidence>
<comment type="function">
    <text evidence="10">Catalyzes two activities which are involved in the cyclic version of arginine biosynthesis: the synthesis of acetylglutamate from glutamate and acetyl-CoA, and of ornithine by transacetylation between acetylornithine and glutamate.</text>
</comment>
<evidence type="ECO:0000256" key="6">
    <source>
        <dbReference type="ARBA" id="ARBA00022813"/>
    </source>
</evidence>
<dbReference type="InterPro" id="IPR016117">
    <property type="entry name" value="ArgJ-like_dom_sf"/>
</dbReference>
<dbReference type="STRING" id="796925.A0A137P6C6"/>
<feature type="binding site" evidence="10">
    <location>
        <position position="208"/>
    </location>
    <ligand>
        <name>substrate</name>
    </ligand>
</feature>
<comment type="PTM">
    <text evidence="10">The alpha and beta chains are autoproteolytically processed from a single precursor protein within the mitochondrion.</text>
</comment>
<dbReference type="HAMAP" id="MF_01106">
    <property type="entry name" value="ArgJ"/>
    <property type="match status" value="1"/>
</dbReference>
<feature type="binding site" evidence="10">
    <location>
        <position position="181"/>
    </location>
    <ligand>
        <name>substrate</name>
    </ligand>
</feature>
<accession>A0A137P6C6</accession>
<evidence type="ECO:0000313" key="12">
    <source>
        <dbReference type="Proteomes" id="UP000070444"/>
    </source>
</evidence>
<dbReference type="OMA" id="WGRIVMA"/>
<feature type="binding site" evidence="10">
    <location>
        <position position="219"/>
    </location>
    <ligand>
        <name>substrate</name>
    </ligand>
</feature>
<comment type="pathway">
    <text evidence="10">Amino-acid biosynthesis; L-arginine biosynthesis; L-ornithine and N-acetyl-L-glutamate from L-glutamate and N(2)-acetyl-L-ornithine (cyclic): step 1/1.</text>
</comment>